<dbReference type="PANTHER" id="PTHR47561:SF1">
    <property type="entry name" value="POLYSACCHARIDE DEACETYLASE FAMILY PROTEIN (AFU_ORTHOLOGUE AFUA_6G05030)"/>
    <property type="match status" value="1"/>
</dbReference>
<feature type="domain" description="NodB homology" evidence="1">
    <location>
        <begin position="4"/>
        <end position="233"/>
    </location>
</feature>
<evidence type="ECO:0000259" key="1">
    <source>
        <dbReference type="PROSITE" id="PS51677"/>
    </source>
</evidence>
<dbReference type="Gene3D" id="3.20.20.370">
    <property type="entry name" value="Glycoside hydrolase/deacetylase"/>
    <property type="match status" value="1"/>
</dbReference>
<name>A0A4P6Q1Q8_9ACTN</name>
<organism evidence="2 3">
    <name type="scientific">Streptomonospora litoralis</name>
    <dbReference type="NCBI Taxonomy" id="2498135"/>
    <lineage>
        <taxon>Bacteria</taxon>
        <taxon>Bacillati</taxon>
        <taxon>Actinomycetota</taxon>
        <taxon>Actinomycetes</taxon>
        <taxon>Streptosporangiales</taxon>
        <taxon>Nocardiopsidaceae</taxon>
        <taxon>Streptomonospora</taxon>
    </lineage>
</organism>
<dbReference type="EC" id="3.5.1.-" evidence="2"/>
<dbReference type="AlphaFoldDB" id="A0A4P6Q1Q8"/>
<evidence type="ECO:0000313" key="2">
    <source>
        <dbReference type="EMBL" id="QBI54433.1"/>
    </source>
</evidence>
<proteinExistence type="predicted"/>
<gene>
    <name evidence="2" type="primary">pgdA1</name>
    <name evidence="2" type="ORF">EKD16_13255</name>
</gene>
<keyword evidence="3" id="KW-1185">Reference proteome</keyword>
<protein>
    <submittedName>
        <fullName evidence="2">Peptidoglycan deacetylase</fullName>
        <ecNumber evidence="2">3.5.1.-</ecNumber>
    </submittedName>
</protein>
<keyword evidence="2" id="KW-0378">Hydrolase</keyword>
<evidence type="ECO:0000313" key="3">
    <source>
        <dbReference type="Proteomes" id="UP000292235"/>
    </source>
</evidence>
<accession>A0A4P6Q1Q8</accession>
<dbReference type="PANTHER" id="PTHR47561">
    <property type="entry name" value="POLYSACCHARIDE DEACETYLASE FAMILY PROTEIN (AFU_ORTHOLOGUE AFUA_6G05030)"/>
    <property type="match status" value="1"/>
</dbReference>
<dbReference type="OrthoDB" id="9784220at2"/>
<dbReference type="GO" id="GO:0005975">
    <property type="term" value="P:carbohydrate metabolic process"/>
    <property type="evidence" value="ECO:0007669"/>
    <property type="project" value="InterPro"/>
</dbReference>
<dbReference type="SUPFAM" id="SSF88713">
    <property type="entry name" value="Glycoside hydrolase/deacetylase"/>
    <property type="match status" value="1"/>
</dbReference>
<dbReference type="KEGG" id="strr:EKD16_13255"/>
<dbReference type="InterPro" id="IPR011330">
    <property type="entry name" value="Glyco_hydro/deAcase_b/a-brl"/>
</dbReference>
<sequence>MPNGYVCLTFDFDALSVWVDRGQLSATPRSRGEFGAVAVPRLLELLARRELVATWFVPGHTARTYPELCRRIGDQGHEIALHGDAHENVAALPEDAERAVLDRSLAAVQDVAEGGIRGFRAPAWDLSENTVALLNERGLRYDSSMMGHDYAPYHCRVGDRVDAEGVVWGDPTPLVEVPVSWTLDDLPHLEFLTSPARTLPGLGDAERMFGDWEADLTYMLRETEQGVLTVTFHPQVIGRGHRLLRMEEWLDRIAGTGVAFSTVGEVAERFAAGEELGRPKPAPPGR</sequence>
<dbReference type="EMBL" id="CP036455">
    <property type="protein sequence ID" value="QBI54433.1"/>
    <property type="molecule type" value="Genomic_DNA"/>
</dbReference>
<dbReference type="GO" id="GO:0016810">
    <property type="term" value="F:hydrolase activity, acting on carbon-nitrogen (but not peptide) bonds"/>
    <property type="evidence" value="ECO:0007669"/>
    <property type="project" value="InterPro"/>
</dbReference>
<dbReference type="Pfam" id="PF01522">
    <property type="entry name" value="Polysacc_deac_1"/>
    <property type="match status" value="1"/>
</dbReference>
<dbReference type="Proteomes" id="UP000292235">
    <property type="component" value="Chromosome"/>
</dbReference>
<reference evidence="2 3" key="1">
    <citation type="submission" date="2019-02" db="EMBL/GenBank/DDBJ databases">
        <authorList>
            <person name="Khodamoradi S."/>
            <person name="Hahnke R.L."/>
            <person name="Kaempfer P."/>
            <person name="Schumann P."/>
            <person name="Rohde M."/>
            <person name="Steinert M."/>
            <person name="Luzhetskyy A."/>
            <person name="Wink J."/>
            <person name="Ruckert C."/>
        </authorList>
    </citation>
    <scope>NUCLEOTIDE SEQUENCE [LARGE SCALE GENOMIC DNA]</scope>
    <source>
        <strain evidence="2 3">M2</strain>
    </source>
</reference>
<dbReference type="RefSeq" id="WP_131098613.1">
    <property type="nucleotide sequence ID" value="NZ_CP036455.1"/>
</dbReference>
<dbReference type="PROSITE" id="PS51677">
    <property type="entry name" value="NODB"/>
    <property type="match status" value="1"/>
</dbReference>
<dbReference type="InterPro" id="IPR002509">
    <property type="entry name" value="NODB_dom"/>
</dbReference>